<dbReference type="InterPro" id="IPR006140">
    <property type="entry name" value="D-isomer_DH_NAD-bd"/>
</dbReference>
<dbReference type="GO" id="GO:0005829">
    <property type="term" value="C:cytosol"/>
    <property type="evidence" value="ECO:0007669"/>
    <property type="project" value="TreeGrafter"/>
</dbReference>
<dbReference type="InterPro" id="IPR050223">
    <property type="entry name" value="D-isomer_2-hydroxyacid_DH"/>
</dbReference>
<proteinExistence type="inferred from homology"/>
<dbReference type="PANTHER" id="PTHR10996">
    <property type="entry name" value="2-HYDROXYACID DEHYDROGENASE-RELATED"/>
    <property type="match status" value="1"/>
</dbReference>
<organism evidence="7 8">
    <name type="scientific">Pusillimonas noertemannii</name>
    <dbReference type="NCBI Taxonomy" id="305977"/>
    <lineage>
        <taxon>Bacteria</taxon>
        <taxon>Pseudomonadati</taxon>
        <taxon>Pseudomonadota</taxon>
        <taxon>Betaproteobacteria</taxon>
        <taxon>Burkholderiales</taxon>
        <taxon>Alcaligenaceae</taxon>
        <taxon>Pusillimonas</taxon>
    </lineage>
</organism>
<name>A0A2U1CK30_9BURK</name>
<evidence type="ECO:0000256" key="4">
    <source>
        <dbReference type="RuleBase" id="RU003719"/>
    </source>
</evidence>
<keyword evidence="2 4" id="KW-0560">Oxidoreductase</keyword>
<feature type="domain" description="D-isomer specific 2-hydroxyacid dehydrogenase catalytic" evidence="5">
    <location>
        <begin position="44"/>
        <end position="314"/>
    </location>
</feature>
<evidence type="ECO:0000259" key="5">
    <source>
        <dbReference type="Pfam" id="PF00389"/>
    </source>
</evidence>
<evidence type="ECO:0000313" key="8">
    <source>
        <dbReference type="Proteomes" id="UP000246145"/>
    </source>
</evidence>
<dbReference type="InterPro" id="IPR006139">
    <property type="entry name" value="D-isomer_2_OHA_DH_cat_dom"/>
</dbReference>
<dbReference type="SUPFAM" id="SSF51735">
    <property type="entry name" value="NAD(P)-binding Rossmann-fold domains"/>
    <property type="match status" value="1"/>
</dbReference>
<dbReference type="Pfam" id="PF00389">
    <property type="entry name" value="2-Hacid_dh"/>
    <property type="match status" value="1"/>
</dbReference>
<dbReference type="Pfam" id="PF02826">
    <property type="entry name" value="2-Hacid_dh_C"/>
    <property type="match status" value="1"/>
</dbReference>
<evidence type="ECO:0000313" key="7">
    <source>
        <dbReference type="EMBL" id="PVY61369.1"/>
    </source>
</evidence>
<keyword evidence="1" id="KW-0521">NADP</keyword>
<comment type="similarity">
    <text evidence="4">Belongs to the D-isomer specific 2-hydroxyacid dehydrogenase family.</text>
</comment>
<keyword evidence="8" id="KW-1185">Reference proteome</keyword>
<evidence type="ECO:0000256" key="3">
    <source>
        <dbReference type="ARBA" id="ARBA00023027"/>
    </source>
</evidence>
<dbReference type="FunFam" id="3.40.50.720:FF:000213">
    <property type="entry name" value="Putative 2-hydroxyacid dehydrogenase"/>
    <property type="match status" value="1"/>
</dbReference>
<evidence type="ECO:0000259" key="6">
    <source>
        <dbReference type="Pfam" id="PF02826"/>
    </source>
</evidence>
<dbReference type="EMBL" id="QEKO01000004">
    <property type="protein sequence ID" value="PVY61369.1"/>
    <property type="molecule type" value="Genomic_DNA"/>
</dbReference>
<evidence type="ECO:0000256" key="1">
    <source>
        <dbReference type="ARBA" id="ARBA00022857"/>
    </source>
</evidence>
<gene>
    <name evidence="7" type="ORF">C7440_2919</name>
</gene>
<dbReference type="GO" id="GO:0016618">
    <property type="term" value="F:hydroxypyruvate reductase [NAD(P)H] activity"/>
    <property type="evidence" value="ECO:0007669"/>
    <property type="project" value="TreeGrafter"/>
</dbReference>
<reference evidence="7 8" key="1">
    <citation type="submission" date="2018-04" db="EMBL/GenBank/DDBJ databases">
        <title>Genomic Encyclopedia of Type Strains, Phase IV (KMG-IV): sequencing the most valuable type-strain genomes for metagenomic binning, comparative biology and taxonomic classification.</title>
        <authorList>
            <person name="Goeker M."/>
        </authorList>
    </citation>
    <scope>NUCLEOTIDE SEQUENCE [LARGE SCALE GENOMIC DNA]</scope>
    <source>
        <strain evidence="7 8">DSM 10065</strain>
    </source>
</reference>
<keyword evidence="3" id="KW-0520">NAD</keyword>
<dbReference type="PANTHER" id="PTHR10996:SF178">
    <property type="entry name" value="2-HYDROXYACID DEHYDROGENASE YGL185C-RELATED"/>
    <property type="match status" value="1"/>
</dbReference>
<dbReference type="AlphaFoldDB" id="A0A2U1CK30"/>
<dbReference type="InterPro" id="IPR036291">
    <property type="entry name" value="NAD(P)-bd_dom_sf"/>
</dbReference>
<dbReference type="Gene3D" id="3.40.50.720">
    <property type="entry name" value="NAD(P)-binding Rossmann-like Domain"/>
    <property type="match status" value="2"/>
</dbReference>
<dbReference type="SUPFAM" id="SSF52283">
    <property type="entry name" value="Formate/glycerate dehydrogenase catalytic domain-like"/>
    <property type="match status" value="1"/>
</dbReference>
<dbReference type="OrthoDB" id="9805416at2"/>
<accession>A0A2U1CK30</accession>
<sequence length="316" mass="33555">MTSTHKILQAGPLPPPLASKLPALCPVEILSDKPDPAAFLQRQGNEFTVLVTTGTQGATRGLIDALPNLQAICSLGVGYDAIDMDAVRARGLMLSNTPDVLNDCVADLAMGLLIDAVRGLSASDRHVRRGDWPRVGPTSPSTRVSGKRLGMLGMGRIGQVIARRATGFDMDIRYHTRSPKPQLPWQHEPSLIALAQWCDFLIVACPGSPETFHLVSADVLKALGPQGYLVNISRGTVVDEEALVAALENGELAGAGLDVFEHEPEVPAALIANEHVVLLPHVGSATRETRAAMCGLVLDNIRAFLADGRLVTPVGP</sequence>
<comment type="caution">
    <text evidence="7">The sequence shown here is derived from an EMBL/GenBank/DDBJ whole genome shotgun (WGS) entry which is preliminary data.</text>
</comment>
<evidence type="ECO:0008006" key="9">
    <source>
        <dbReference type="Google" id="ProtNLM"/>
    </source>
</evidence>
<dbReference type="GO" id="GO:0030267">
    <property type="term" value="F:glyoxylate reductase (NADPH) activity"/>
    <property type="evidence" value="ECO:0007669"/>
    <property type="project" value="TreeGrafter"/>
</dbReference>
<dbReference type="STRING" id="1231391.GCA_000308195_00903"/>
<dbReference type="CDD" id="cd12156">
    <property type="entry name" value="HPPR"/>
    <property type="match status" value="1"/>
</dbReference>
<dbReference type="Proteomes" id="UP000246145">
    <property type="component" value="Unassembled WGS sequence"/>
</dbReference>
<dbReference type="RefSeq" id="WP_017523271.1">
    <property type="nucleotide sequence ID" value="NZ_JACCEX010000004.1"/>
</dbReference>
<feature type="domain" description="D-isomer specific 2-hydroxyacid dehydrogenase NAD-binding" evidence="6">
    <location>
        <begin position="110"/>
        <end position="283"/>
    </location>
</feature>
<evidence type="ECO:0000256" key="2">
    <source>
        <dbReference type="ARBA" id="ARBA00023002"/>
    </source>
</evidence>
<protein>
    <recommendedName>
        <fullName evidence="9">Lactate dehydrogenase-like 2-hydroxyacid dehydrogenase</fullName>
    </recommendedName>
</protein>
<dbReference type="GO" id="GO:0051287">
    <property type="term" value="F:NAD binding"/>
    <property type="evidence" value="ECO:0007669"/>
    <property type="project" value="InterPro"/>
</dbReference>